<evidence type="ECO:0000313" key="8">
    <source>
        <dbReference type="Proteomes" id="UP001389717"/>
    </source>
</evidence>
<keyword evidence="6" id="KW-0173">Coenzyme A biosynthesis</keyword>
<keyword evidence="4 7" id="KW-0418">Kinase</keyword>
<evidence type="ECO:0000256" key="4">
    <source>
        <dbReference type="ARBA" id="ARBA00022777"/>
    </source>
</evidence>
<dbReference type="RefSeq" id="WP_341985005.1">
    <property type="nucleotide sequence ID" value="NZ_JBBYAF010000029.1"/>
</dbReference>
<keyword evidence="1" id="KW-0963">Cytoplasm</keyword>
<keyword evidence="3" id="KW-0547">Nucleotide-binding</keyword>
<dbReference type="CDD" id="cd24085">
    <property type="entry name" value="ASKHA_NBD_PanK-II_bac"/>
    <property type="match status" value="1"/>
</dbReference>
<evidence type="ECO:0000256" key="1">
    <source>
        <dbReference type="ARBA" id="ARBA00022490"/>
    </source>
</evidence>
<sequence>MKAIGIDAGGTLTKVVYEEQGRYHYKTYDSKELLSVIKWLELTSPHAELYVTGGRAGKIKSLIPDCTVYPEFKAVEVGTRWLLKDQKHNVDRSILVNIGTGTSFFIMDQRDFTRVLGSGIGGGMFMGLGAKLTGVKDFNEMVRLSAKGRRASVDLMVNEIYEGQEAPVPEYLTAANFAKYQDGKARKEDVLRSLTNMMAETIILLAHQLSQNHKTRSIAFIGSTLNSNLPLKEDLSQFKEMLDYDPIFMENGAFSGSHGALCLGLKAQGDFTK</sequence>
<dbReference type="PIRSF" id="PIRSF036940">
    <property type="entry name" value="PanK_bac_aCoA"/>
    <property type="match status" value="1"/>
</dbReference>
<organism evidence="7 8">
    <name type="scientific">Rossellomorea oryzaecorticis</name>
    <dbReference type="NCBI Taxonomy" id="1396505"/>
    <lineage>
        <taxon>Bacteria</taxon>
        <taxon>Bacillati</taxon>
        <taxon>Bacillota</taxon>
        <taxon>Bacilli</taxon>
        <taxon>Bacillales</taxon>
        <taxon>Bacillaceae</taxon>
        <taxon>Rossellomorea</taxon>
    </lineage>
</organism>
<evidence type="ECO:0000256" key="2">
    <source>
        <dbReference type="ARBA" id="ARBA00022679"/>
    </source>
</evidence>
<protein>
    <submittedName>
        <fullName evidence="7">Type II pantothenate kinase</fullName>
        <ecNumber evidence="7">2.7.1.33</ecNumber>
    </submittedName>
</protein>
<gene>
    <name evidence="7" type="primary">coaW</name>
    <name evidence="7" type="ORF">AAEO50_14540</name>
</gene>
<dbReference type="EMBL" id="JBBYAF010000029">
    <property type="protein sequence ID" value="MEL3973505.1"/>
    <property type="molecule type" value="Genomic_DNA"/>
</dbReference>
<evidence type="ECO:0000256" key="6">
    <source>
        <dbReference type="ARBA" id="ARBA00022993"/>
    </source>
</evidence>
<accession>A0ABU9KDM7</accession>
<dbReference type="EC" id="2.7.1.33" evidence="7"/>
<reference evidence="7 8" key="1">
    <citation type="submission" date="2024-04" db="EMBL/GenBank/DDBJ databases">
        <title>Bacillus oryzaecorticis sp. nov., a moderately halophilic bacterium isolated from rice husks.</title>
        <authorList>
            <person name="Zhu H.-S."/>
        </authorList>
    </citation>
    <scope>NUCLEOTIDE SEQUENCE [LARGE SCALE GENOMIC DNA]</scope>
    <source>
        <strain evidence="7 8">ZC255</strain>
    </source>
</reference>
<dbReference type="NCBIfam" id="NF009842">
    <property type="entry name" value="PRK13317.1"/>
    <property type="match status" value="1"/>
</dbReference>
<dbReference type="Gene3D" id="3.30.420.40">
    <property type="match status" value="1"/>
</dbReference>
<dbReference type="Proteomes" id="UP001389717">
    <property type="component" value="Unassembled WGS sequence"/>
</dbReference>
<dbReference type="InterPro" id="IPR004567">
    <property type="entry name" value="Type_II_PanK"/>
</dbReference>
<keyword evidence="8" id="KW-1185">Reference proteome</keyword>
<evidence type="ECO:0000256" key="3">
    <source>
        <dbReference type="ARBA" id="ARBA00022741"/>
    </source>
</evidence>
<dbReference type="PANTHER" id="PTHR12280:SF20">
    <property type="entry name" value="4'-PHOSPHOPANTETHEINE PHOSPHATASE"/>
    <property type="match status" value="1"/>
</dbReference>
<dbReference type="InterPro" id="IPR043129">
    <property type="entry name" value="ATPase_NBD"/>
</dbReference>
<dbReference type="SUPFAM" id="SSF53067">
    <property type="entry name" value="Actin-like ATPase domain"/>
    <property type="match status" value="1"/>
</dbReference>
<dbReference type="GO" id="GO:0004594">
    <property type="term" value="F:pantothenate kinase activity"/>
    <property type="evidence" value="ECO:0007669"/>
    <property type="project" value="UniProtKB-EC"/>
</dbReference>
<keyword evidence="5" id="KW-0067">ATP-binding</keyword>
<dbReference type="PANTHER" id="PTHR12280">
    <property type="entry name" value="PANTOTHENATE KINASE"/>
    <property type="match status" value="1"/>
</dbReference>
<dbReference type="InterPro" id="IPR011602">
    <property type="entry name" value="Type_II_PanK_bac"/>
</dbReference>
<dbReference type="Pfam" id="PF03630">
    <property type="entry name" value="Fumble"/>
    <property type="match status" value="1"/>
</dbReference>
<proteinExistence type="predicted"/>
<comment type="caution">
    <text evidence="7">The sequence shown here is derived from an EMBL/GenBank/DDBJ whole genome shotgun (WGS) entry which is preliminary data.</text>
</comment>
<evidence type="ECO:0000313" key="7">
    <source>
        <dbReference type="EMBL" id="MEL3973505.1"/>
    </source>
</evidence>
<evidence type="ECO:0000256" key="5">
    <source>
        <dbReference type="ARBA" id="ARBA00022840"/>
    </source>
</evidence>
<keyword evidence="2 7" id="KW-0808">Transferase</keyword>
<name>A0ABU9KDM7_9BACI</name>